<dbReference type="SUPFAM" id="SSF56219">
    <property type="entry name" value="DNase I-like"/>
    <property type="match status" value="1"/>
</dbReference>
<dbReference type="Proteomes" id="UP000014760">
    <property type="component" value="Unassembled WGS sequence"/>
</dbReference>
<reference evidence="3" key="1">
    <citation type="submission" date="2012-12" db="EMBL/GenBank/DDBJ databases">
        <authorList>
            <person name="Hellsten U."/>
            <person name="Grimwood J."/>
            <person name="Chapman J.A."/>
            <person name="Shapiro H."/>
            <person name="Aerts A."/>
            <person name="Otillar R.P."/>
            <person name="Terry A.Y."/>
            <person name="Boore J.L."/>
            <person name="Simakov O."/>
            <person name="Marletaz F."/>
            <person name="Cho S.-J."/>
            <person name="Edsinger-Gonzales E."/>
            <person name="Havlak P."/>
            <person name="Kuo D.-H."/>
            <person name="Larsson T."/>
            <person name="Lv J."/>
            <person name="Arendt D."/>
            <person name="Savage R."/>
            <person name="Osoegawa K."/>
            <person name="de Jong P."/>
            <person name="Lindberg D.R."/>
            <person name="Seaver E.C."/>
            <person name="Weisblat D.A."/>
            <person name="Putnam N.H."/>
            <person name="Grigoriev I.V."/>
            <person name="Rokhsar D.S."/>
        </authorList>
    </citation>
    <scope>NUCLEOTIDE SEQUENCE</scope>
    <source>
        <strain evidence="3">I ESC-2004</strain>
    </source>
</reference>
<dbReference type="EnsemblMetazoa" id="CapteT191539">
    <property type="protein sequence ID" value="CapteP191539"/>
    <property type="gene ID" value="CapteG191539"/>
</dbReference>
<dbReference type="HOGENOM" id="CLU_2173389_0_0_1"/>
<proteinExistence type="predicted"/>
<dbReference type="AlphaFoldDB" id="R7U2W7"/>
<accession>R7U2W7</accession>
<evidence type="ECO:0008006" key="4">
    <source>
        <dbReference type="Google" id="ProtNLM"/>
    </source>
</evidence>
<gene>
    <name evidence="1" type="ORF">CAPTEDRAFT_191539</name>
</gene>
<dbReference type="EMBL" id="KB306105">
    <property type="protein sequence ID" value="ELU00218.1"/>
    <property type="molecule type" value="Genomic_DNA"/>
</dbReference>
<dbReference type="EMBL" id="AMQN01001860">
    <property type="status" value="NOT_ANNOTATED_CDS"/>
    <property type="molecule type" value="Genomic_DNA"/>
</dbReference>
<reference evidence="1 3" key="2">
    <citation type="journal article" date="2013" name="Nature">
        <title>Insights into bilaterian evolution from three spiralian genomes.</title>
        <authorList>
            <person name="Simakov O."/>
            <person name="Marletaz F."/>
            <person name="Cho S.J."/>
            <person name="Edsinger-Gonzales E."/>
            <person name="Havlak P."/>
            <person name="Hellsten U."/>
            <person name="Kuo D.H."/>
            <person name="Larsson T."/>
            <person name="Lv J."/>
            <person name="Arendt D."/>
            <person name="Savage R."/>
            <person name="Osoegawa K."/>
            <person name="de Jong P."/>
            <person name="Grimwood J."/>
            <person name="Chapman J.A."/>
            <person name="Shapiro H."/>
            <person name="Aerts A."/>
            <person name="Otillar R.P."/>
            <person name="Terry A.Y."/>
            <person name="Boore J.L."/>
            <person name="Grigoriev I.V."/>
            <person name="Lindberg D.R."/>
            <person name="Seaver E.C."/>
            <person name="Weisblat D.A."/>
            <person name="Putnam N.H."/>
            <person name="Rokhsar D.S."/>
        </authorList>
    </citation>
    <scope>NUCLEOTIDE SEQUENCE</scope>
    <source>
        <strain evidence="1 3">I ESC-2004</strain>
    </source>
</reference>
<keyword evidence="3" id="KW-1185">Reference proteome</keyword>
<protein>
    <recommendedName>
        <fullName evidence="4">Endonuclease/exonuclease/phosphatase domain-containing protein</fullName>
    </recommendedName>
</protein>
<reference evidence="2" key="3">
    <citation type="submission" date="2015-06" db="UniProtKB">
        <authorList>
            <consortium name="EnsemblMetazoa"/>
        </authorList>
    </citation>
    <scope>IDENTIFICATION</scope>
</reference>
<evidence type="ECO:0000313" key="3">
    <source>
        <dbReference type="Proteomes" id="UP000014760"/>
    </source>
</evidence>
<evidence type="ECO:0000313" key="1">
    <source>
        <dbReference type="EMBL" id="ELU00218.1"/>
    </source>
</evidence>
<sequence length="110" mass="12720">MKLRLASLNSKDLGAGKIDYIRSLFNSHDLVLLQEHWQLHEQLVVFNAIQDNLQEYDDVLRELSALLETDDNDRVILGGDLNTDFNRASLHSLSHQRFINDESFVTPDQR</sequence>
<dbReference type="InterPro" id="IPR036691">
    <property type="entry name" value="Endo/exonu/phosph_ase_sf"/>
</dbReference>
<name>R7U2W7_CAPTE</name>
<evidence type="ECO:0000313" key="2">
    <source>
        <dbReference type="EnsemblMetazoa" id="CapteP191539"/>
    </source>
</evidence>
<organism evidence="1">
    <name type="scientific">Capitella teleta</name>
    <name type="common">Polychaete worm</name>
    <dbReference type="NCBI Taxonomy" id="283909"/>
    <lineage>
        <taxon>Eukaryota</taxon>
        <taxon>Metazoa</taxon>
        <taxon>Spiralia</taxon>
        <taxon>Lophotrochozoa</taxon>
        <taxon>Annelida</taxon>
        <taxon>Polychaeta</taxon>
        <taxon>Sedentaria</taxon>
        <taxon>Scolecida</taxon>
        <taxon>Capitellidae</taxon>
        <taxon>Capitella</taxon>
    </lineage>
</organism>
<dbReference type="OrthoDB" id="7476844at2759"/>